<dbReference type="InterPro" id="IPR051681">
    <property type="entry name" value="Ser/Thr_Kinases-Pseudokinases"/>
</dbReference>
<proteinExistence type="predicted"/>
<dbReference type="InterPro" id="IPR036864">
    <property type="entry name" value="Zn2-C6_fun-type_DNA-bd_sf"/>
</dbReference>
<dbReference type="CDD" id="cd00067">
    <property type="entry name" value="GAL4"/>
    <property type="match status" value="1"/>
</dbReference>
<dbReference type="AlphaFoldDB" id="A0A167IAT0"/>
<evidence type="ECO:0000259" key="1">
    <source>
        <dbReference type="PROSITE" id="PS50011"/>
    </source>
</evidence>
<feature type="domain" description="Zn(2)-C6 fungal-type" evidence="2">
    <location>
        <begin position="30"/>
        <end position="61"/>
    </location>
</feature>
<dbReference type="GO" id="GO:0008270">
    <property type="term" value="F:zinc ion binding"/>
    <property type="evidence" value="ECO:0007669"/>
    <property type="project" value="InterPro"/>
</dbReference>
<dbReference type="Proteomes" id="UP000076738">
    <property type="component" value="Unassembled WGS sequence"/>
</dbReference>
<evidence type="ECO:0000313" key="4">
    <source>
        <dbReference type="Proteomes" id="UP000076738"/>
    </source>
</evidence>
<evidence type="ECO:0000313" key="3">
    <source>
        <dbReference type="EMBL" id="KZO92460.1"/>
    </source>
</evidence>
<organism evidence="3 4">
    <name type="scientific">Calocera viscosa (strain TUFC12733)</name>
    <dbReference type="NCBI Taxonomy" id="1330018"/>
    <lineage>
        <taxon>Eukaryota</taxon>
        <taxon>Fungi</taxon>
        <taxon>Dikarya</taxon>
        <taxon>Basidiomycota</taxon>
        <taxon>Agaricomycotina</taxon>
        <taxon>Dacrymycetes</taxon>
        <taxon>Dacrymycetales</taxon>
        <taxon>Dacrymycetaceae</taxon>
        <taxon>Calocera</taxon>
    </lineage>
</organism>
<dbReference type="InterPro" id="IPR008271">
    <property type="entry name" value="Ser/Thr_kinase_AS"/>
</dbReference>
<keyword evidence="4" id="KW-1185">Reference proteome</keyword>
<sequence>MKPIGMSVNLAIPGAHSYLTVPGTQSNALECIHCGTRRMVCDRRKRQCGNCERSGIPNCSYDWTLGGHIYNLFLPNMNLNGELQIDLSRVAHSTRTARVYRTEWSGNGLVAVKVLVENAMPERILQLTVRECLTWSHLQHENIVPLWGIADLQKIAVSGFTQLCMISPWMQEGNIMEYLKSNPSANRLRLLWDIVKGVDYLHSLKPNKIVHGDLKGNNVLVDIIDGMPRARLTDFGLSYAIQELNDEILSSSTSTSYRGNPRWMAFERLHPGKYGAKNIQDAHTTQSDVFEMMRTFLEVLTGEAPFPTTSDYDVGIIVMQGKNPDRPSMAIAGLDDYMWRLMIRSWDADRNKRPPLYEIWDIMECVVMRDAFVVSGMFTASGRPSL</sequence>
<dbReference type="InterPro" id="IPR011009">
    <property type="entry name" value="Kinase-like_dom_sf"/>
</dbReference>
<dbReference type="Gene3D" id="4.10.240.10">
    <property type="entry name" value="Zn(2)-C6 fungal-type DNA-binding domain"/>
    <property type="match status" value="1"/>
</dbReference>
<dbReference type="InterPro" id="IPR000719">
    <property type="entry name" value="Prot_kinase_dom"/>
</dbReference>
<dbReference type="GO" id="GO:0005524">
    <property type="term" value="F:ATP binding"/>
    <property type="evidence" value="ECO:0007669"/>
    <property type="project" value="InterPro"/>
</dbReference>
<keyword evidence="3" id="KW-0808">Transferase</keyword>
<dbReference type="EMBL" id="KV417310">
    <property type="protein sequence ID" value="KZO92460.1"/>
    <property type="molecule type" value="Genomic_DNA"/>
</dbReference>
<dbReference type="PANTHER" id="PTHR44329">
    <property type="entry name" value="SERINE/THREONINE-PROTEIN KINASE TNNI3K-RELATED"/>
    <property type="match status" value="1"/>
</dbReference>
<dbReference type="InterPro" id="IPR001245">
    <property type="entry name" value="Ser-Thr/Tyr_kinase_cat_dom"/>
</dbReference>
<dbReference type="InterPro" id="IPR001138">
    <property type="entry name" value="Zn2Cys6_DnaBD"/>
</dbReference>
<dbReference type="Pfam" id="PF07714">
    <property type="entry name" value="PK_Tyr_Ser-Thr"/>
    <property type="match status" value="1"/>
</dbReference>
<gene>
    <name evidence="3" type="ORF">CALVIDRAFT_585587</name>
</gene>
<feature type="domain" description="Protein kinase" evidence="1">
    <location>
        <begin position="85"/>
        <end position="373"/>
    </location>
</feature>
<dbReference type="OrthoDB" id="4062651at2759"/>
<evidence type="ECO:0000259" key="2">
    <source>
        <dbReference type="PROSITE" id="PS50048"/>
    </source>
</evidence>
<dbReference type="PROSITE" id="PS50011">
    <property type="entry name" value="PROTEIN_KINASE_DOM"/>
    <property type="match status" value="1"/>
</dbReference>
<dbReference type="PROSITE" id="PS50048">
    <property type="entry name" value="ZN2_CY6_FUNGAL_2"/>
    <property type="match status" value="1"/>
</dbReference>
<protein>
    <submittedName>
        <fullName evidence="3">Kinase-like protein</fullName>
    </submittedName>
</protein>
<dbReference type="GO" id="GO:0004674">
    <property type="term" value="F:protein serine/threonine kinase activity"/>
    <property type="evidence" value="ECO:0007669"/>
    <property type="project" value="TreeGrafter"/>
</dbReference>
<dbReference type="PROSITE" id="PS00108">
    <property type="entry name" value="PROTEIN_KINASE_ST"/>
    <property type="match status" value="1"/>
</dbReference>
<dbReference type="SMART" id="SM00220">
    <property type="entry name" value="S_TKc"/>
    <property type="match status" value="1"/>
</dbReference>
<dbReference type="STRING" id="1330018.A0A167IAT0"/>
<keyword evidence="3" id="KW-0418">Kinase</keyword>
<dbReference type="Gene3D" id="1.10.510.10">
    <property type="entry name" value="Transferase(Phosphotransferase) domain 1"/>
    <property type="match status" value="1"/>
</dbReference>
<dbReference type="SUPFAM" id="SSF57701">
    <property type="entry name" value="Zn2/Cys6 DNA-binding domain"/>
    <property type="match status" value="1"/>
</dbReference>
<dbReference type="SMART" id="SM00066">
    <property type="entry name" value="GAL4"/>
    <property type="match status" value="1"/>
</dbReference>
<reference evidence="3 4" key="1">
    <citation type="journal article" date="2016" name="Mol. Biol. Evol.">
        <title>Comparative Genomics of Early-Diverging Mushroom-Forming Fungi Provides Insights into the Origins of Lignocellulose Decay Capabilities.</title>
        <authorList>
            <person name="Nagy L.G."/>
            <person name="Riley R."/>
            <person name="Tritt A."/>
            <person name="Adam C."/>
            <person name="Daum C."/>
            <person name="Floudas D."/>
            <person name="Sun H."/>
            <person name="Yadav J.S."/>
            <person name="Pangilinan J."/>
            <person name="Larsson K.H."/>
            <person name="Matsuura K."/>
            <person name="Barry K."/>
            <person name="Labutti K."/>
            <person name="Kuo R."/>
            <person name="Ohm R.A."/>
            <person name="Bhattacharya S.S."/>
            <person name="Shirouzu T."/>
            <person name="Yoshinaga Y."/>
            <person name="Martin F.M."/>
            <person name="Grigoriev I.V."/>
            <person name="Hibbett D.S."/>
        </authorList>
    </citation>
    <scope>NUCLEOTIDE SEQUENCE [LARGE SCALE GENOMIC DNA]</scope>
    <source>
        <strain evidence="3 4">TUFC12733</strain>
    </source>
</reference>
<dbReference type="SUPFAM" id="SSF56112">
    <property type="entry name" value="Protein kinase-like (PK-like)"/>
    <property type="match status" value="1"/>
</dbReference>
<accession>A0A167IAT0</accession>
<dbReference type="GO" id="GO:0000981">
    <property type="term" value="F:DNA-binding transcription factor activity, RNA polymerase II-specific"/>
    <property type="evidence" value="ECO:0007669"/>
    <property type="project" value="InterPro"/>
</dbReference>
<name>A0A167IAT0_CALVF</name>